<name>A0A132NJX7_9ACTN</name>
<evidence type="ECO:0008006" key="4">
    <source>
        <dbReference type="Google" id="ProtNLM"/>
    </source>
</evidence>
<dbReference type="InterPro" id="IPR018766">
    <property type="entry name" value="Zinicin_2"/>
</dbReference>
<dbReference type="SUPFAM" id="SSF55486">
    <property type="entry name" value="Metalloproteases ('zincins'), catalytic domain"/>
    <property type="match status" value="1"/>
</dbReference>
<evidence type="ECO:0000313" key="3">
    <source>
        <dbReference type="Proteomes" id="UP000070598"/>
    </source>
</evidence>
<gene>
    <name evidence="2" type="ORF">TR74_03945</name>
</gene>
<dbReference type="Proteomes" id="UP000070598">
    <property type="component" value="Unassembled WGS sequence"/>
</dbReference>
<feature type="compositionally biased region" description="Basic and acidic residues" evidence="1">
    <location>
        <begin position="57"/>
        <end position="66"/>
    </location>
</feature>
<evidence type="ECO:0000313" key="2">
    <source>
        <dbReference type="EMBL" id="KWX10378.1"/>
    </source>
</evidence>
<dbReference type="Pfam" id="PF10103">
    <property type="entry name" value="Zincin_2"/>
    <property type="match status" value="1"/>
</dbReference>
<dbReference type="PATRIC" id="fig|1469144.9.peg.4828"/>
<feature type="compositionally biased region" description="Basic and acidic residues" evidence="1">
    <location>
        <begin position="1"/>
        <end position="12"/>
    </location>
</feature>
<evidence type="ECO:0000256" key="1">
    <source>
        <dbReference type="SAM" id="MobiDB-lite"/>
    </source>
</evidence>
<proteinExistence type="predicted"/>
<dbReference type="AlphaFoldDB" id="A0A132NJX7"/>
<feature type="region of interest" description="Disordered" evidence="1">
    <location>
        <begin position="1"/>
        <end position="66"/>
    </location>
</feature>
<reference evidence="3" key="1">
    <citation type="submission" date="2015-02" db="EMBL/GenBank/DDBJ databases">
        <title>Physiological reanalysis, assessment of diazotrophy, and genome sequences of multiple isolates of Streptomyces thermoautotrophicus.</title>
        <authorList>
            <person name="MacKellar D.C."/>
            <person name="Lieber L."/>
            <person name="Norman J."/>
            <person name="Bolger A."/>
            <person name="Tobin C."/>
            <person name="Murray J.W."/>
            <person name="Friesen M."/>
            <person name="Prell J."/>
        </authorList>
    </citation>
    <scope>NUCLEOTIDE SEQUENCE [LARGE SCALE GENOMIC DNA]</scope>
    <source>
        <strain evidence="3">UBT1</strain>
    </source>
</reference>
<protein>
    <recommendedName>
        <fullName evidence="4">Hydrolase</fullName>
    </recommendedName>
</protein>
<comment type="caution">
    <text evidence="2">The sequence shown here is derived from an EMBL/GenBank/DDBJ whole genome shotgun (WGS) entry which is preliminary data.</text>
</comment>
<sequence>TERHGIEGRDAVWGHPDLLPTAEDLDDPESFVDRSQLDLSGLLGDAEAGDNPPPKEPPADEREPDR</sequence>
<accession>A0A132NJX7</accession>
<dbReference type="EMBL" id="JYIK01000505">
    <property type="protein sequence ID" value="KWX10378.1"/>
    <property type="molecule type" value="Genomic_DNA"/>
</dbReference>
<feature type="non-terminal residue" evidence="2">
    <location>
        <position position="1"/>
    </location>
</feature>
<organism evidence="2 3">
    <name type="scientific">Carbonactinospora thermoautotrophica</name>
    <dbReference type="NCBI Taxonomy" id="1469144"/>
    <lineage>
        <taxon>Bacteria</taxon>
        <taxon>Bacillati</taxon>
        <taxon>Actinomycetota</taxon>
        <taxon>Actinomycetes</taxon>
        <taxon>Kitasatosporales</taxon>
        <taxon>Carbonactinosporaceae</taxon>
        <taxon>Carbonactinospora</taxon>
    </lineage>
</organism>
<dbReference type="RefSeq" id="WP_198532581.1">
    <property type="nucleotide sequence ID" value="NZ_JYIK01000505.1"/>
</dbReference>